<feature type="compositionally biased region" description="Basic and acidic residues" evidence="1">
    <location>
        <begin position="640"/>
        <end position="649"/>
    </location>
</feature>
<name>A0AA39LK13_9BILA</name>
<feature type="compositionally biased region" description="Basic and acidic residues" evidence="1">
    <location>
        <begin position="197"/>
        <end position="206"/>
    </location>
</feature>
<feature type="region of interest" description="Disordered" evidence="1">
    <location>
        <begin position="369"/>
        <end position="388"/>
    </location>
</feature>
<organism evidence="2 3">
    <name type="scientific">Steinernema hermaphroditum</name>
    <dbReference type="NCBI Taxonomy" id="289476"/>
    <lineage>
        <taxon>Eukaryota</taxon>
        <taxon>Metazoa</taxon>
        <taxon>Ecdysozoa</taxon>
        <taxon>Nematoda</taxon>
        <taxon>Chromadorea</taxon>
        <taxon>Rhabditida</taxon>
        <taxon>Tylenchina</taxon>
        <taxon>Panagrolaimomorpha</taxon>
        <taxon>Strongyloidoidea</taxon>
        <taxon>Steinernematidae</taxon>
        <taxon>Steinernema</taxon>
    </lineage>
</organism>
<feature type="region of interest" description="Disordered" evidence="1">
    <location>
        <begin position="640"/>
        <end position="672"/>
    </location>
</feature>
<feature type="compositionally biased region" description="Polar residues" evidence="1">
    <location>
        <begin position="42"/>
        <end position="61"/>
    </location>
</feature>
<feature type="compositionally biased region" description="Basic and acidic residues" evidence="1">
    <location>
        <begin position="93"/>
        <end position="104"/>
    </location>
</feature>
<dbReference type="Proteomes" id="UP001175271">
    <property type="component" value="Unassembled WGS sequence"/>
</dbReference>
<reference evidence="2" key="1">
    <citation type="submission" date="2023-06" db="EMBL/GenBank/DDBJ databases">
        <title>Genomic analysis of the entomopathogenic nematode Steinernema hermaphroditum.</title>
        <authorList>
            <person name="Schwarz E.M."/>
            <person name="Heppert J.K."/>
            <person name="Baniya A."/>
            <person name="Schwartz H.T."/>
            <person name="Tan C.-H."/>
            <person name="Antoshechkin I."/>
            <person name="Sternberg P.W."/>
            <person name="Goodrich-Blair H."/>
            <person name="Dillman A.R."/>
        </authorList>
    </citation>
    <scope>NUCLEOTIDE SEQUENCE</scope>
    <source>
        <strain evidence="2">PS9179</strain>
        <tissue evidence="2">Whole animal</tissue>
    </source>
</reference>
<feature type="compositionally biased region" description="Polar residues" evidence="1">
    <location>
        <begin position="658"/>
        <end position="672"/>
    </location>
</feature>
<evidence type="ECO:0000313" key="2">
    <source>
        <dbReference type="EMBL" id="KAK0399919.1"/>
    </source>
</evidence>
<feature type="compositionally biased region" description="Polar residues" evidence="1">
    <location>
        <begin position="82"/>
        <end position="91"/>
    </location>
</feature>
<feature type="region of interest" description="Disordered" evidence="1">
    <location>
        <begin position="1"/>
        <end position="349"/>
    </location>
</feature>
<feature type="compositionally biased region" description="Basic and acidic residues" evidence="1">
    <location>
        <begin position="116"/>
        <end position="146"/>
    </location>
</feature>
<feature type="compositionally biased region" description="Basic and acidic residues" evidence="1">
    <location>
        <begin position="162"/>
        <end position="186"/>
    </location>
</feature>
<feature type="region of interest" description="Disordered" evidence="1">
    <location>
        <begin position="1161"/>
        <end position="1208"/>
    </location>
</feature>
<gene>
    <name evidence="2" type="ORF">QR680_003274</name>
</gene>
<comment type="caution">
    <text evidence="2">The sequence shown here is derived from an EMBL/GenBank/DDBJ whole genome shotgun (WGS) entry which is preliminary data.</text>
</comment>
<feature type="compositionally biased region" description="Basic and acidic residues" evidence="1">
    <location>
        <begin position="215"/>
        <end position="246"/>
    </location>
</feature>
<feature type="compositionally biased region" description="Basic and acidic residues" evidence="1">
    <location>
        <begin position="312"/>
        <end position="321"/>
    </location>
</feature>
<feature type="compositionally biased region" description="Polar residues" evidence="1">
    <location>
        <begin position="1"/>
        <end position="13"/>
    </location>
</feature>
<proteinExistence type="predicted"/>
<evidence type="ECO:0000256" key="1">
    <source>
        <dbReference type="SAM" id="MobiDB-lite"/>
    </source>
</evidence>
<keyword evidence="3" id="KW-1185">Reference proteome</keyword>
<accession>A0AA39LK13</accession>
<evidence type="ECO:0000313" key="3">
    <source>
        <dbReference type="Proteomes" id="UP001175271"/>
    </source>
</evidence>
<feature type="compositionally biased region" description="Polar residues" evidence="1">
    <location>
        <begin position="1166"/>
        <end position="1182"/>
    </location>
</feature>
<protein>
    <submittedName>
        <fullName evidence="2">Uncharacterized protein</fullName>
    </submittedName>
</protein>
<dbReference type="AlphaFoldDB" id="A0AA39LK13"/>
<feature type="compositionally biased region" description="Basic and acidic residues" evidence="1">
    <location>
        <begin position="291"/>
        <end position="305"/>
    </location>
</feature>
<sequence length="1228" mass="140264">MGDSNVNKNTIDTSFLYRENTIREGFRIPKKRKVENEHPTDAQDSAASQHSTPAKSTQPSRSDSRGRFSPGASPTADYHTYRGTTKNSQGGYDNEKTERNEFHSRYQNSSILSSRRRFEGQWRETVESRAERHDDTKRFRDSENSVDKGAYVKQLDEQISYGDRHQGRHTERPEHAERQTAREFHQSRSYSPANTHGYKDKYSDQQKRHRYCRPNSERARYNKTNDRSNFRKNVYAEHREHAERHTAKQFHQSKSYAPANTHGYEDKYSYPQKRHRSCRPNSDQYSARHNKTNDHSNFRENKFAERSPITTVDKKNVERYSNKRSHQPPFTSIPFEHRTSSSKGQHSSIPANAEEHKIAHKTQVYGSGCPNSTQQRNIHARPAKKGPYDSTICADDDSIQKTPTFIATAIPGVVRFSTNRTDDTDLVHVNQQARRVTEDRADDDNQKMPSMAAADVSIEQKSNSPVSPSQEHEETMDICDMLRDVLGIDKDGNKIKDVAEKQQEFDPYADPLVIASESTWNEWNKHPSIEEFVRFKENPDTETMFKDHPLFAQPTPMEFIREKVLWVIEEYKKRGELRPSDDINRIYMRQSEIAAYWQNYLYQKYNAMASNGNGAPTIQQVTNVADPELSMQVCTQAESTERDLPEVARDQVNPVNDRVQSPQLSPQAASTERSFSTYDSLLTSASTHLTAQADMQLISHESQHESGSSCEVPLGDNPATFANDPTGPLDALQSPIQTELGEHRYSSCSNASTIPYFDPESAPINDRELNSFLAQYVDWYGLEGVDEDRLQREGIAPLEDQSRQVPEEISTIPTIEENMHQELLEQRHTACSNSSDLAFATSEESSTQSTMNVQEKRFVLVSKPSPVHSEQETELDQAAELNENNFEDSEEGITFPIYARYGIDDHAHWREVAQFLVHIYREQLAKASWSSVDLFHLNSVRLANEQIDVGFKDTKLCNTELHQSLLCEEPIPPDALNELDAVCEALLDMIDWSHIENSTVIKQYVRDALKCCQLDNFDQRLVFECGQKILEWILPEVFNWAYTPEEYNITTEAAIFYATELRNEEAKERAELLKSSKIANRKLAEKEHYARLEESYFKIPKGPLPQTFLKPLFKKSQSSMRSSDSARTTAPNLTNASSIAVMTALHDYAQHMERISREGAGAPTGQILSNNPIQNIDRNQPGVSGFTAIPPQYDRPSTSAASRRAAESNRLRNICLSARNILRPPEKN</sequence>
<dbReference type="EMBL" id="JAUCMV010000005">
    <property type="protein sequence ID" value="KAK0399919.1"/>
    <property type="molecule type" value="Genomic_DNA"/>
</dbReference>